<dbReference type="EMBL" id="JACARY010000071">
    <property type="protein sequence ID" value="NWD98318.1"/>
    <property type="molecule type" value="Genomic_DNA"/>
</dbReference>
<name>A0A7Y8KLE6_9PSED</name>
<accession>A0A7Y8KLE6</accession>
<evidence type="ECO:0000313" key="1">
    <source>
        <dbReference type="EMBL" id="NWD98318.1"/>
    </source>
</evidence>
<dbReference type="Proteomes" id="UP000585226">
    <property type="component" value="Unassembled WGS sequence"/>
</dbReference>
<comment type="caution">
    <text evidence="2">The sequence shown here is derived from an EMBL/GenBank/DDBJ whole genome shotgun (WGS) entry which is preliminary data.</text>
</comment>
<gene>
    <name evidence="1" type="ORF">HX871_28235</name>
    <name evidence="2" type="ORF">HX893_33215</name>
</gene>
<reference evidence="3 4" key="1">
    <citation type="submission" date="2020-04" db="EMBL/GenBank/DDBJ databases">
        <title>Molecular characterization of pseudomonads from Agaricus bisporus reveal novel blotch 2 pathogens in Western Europe.</title>
        <authorList>
            <person name="Taparia T."/>
            <person name="Krijger M."/>
            <person name="Haynes E."/>
            <person name="Elpinstone J.G."/>
            <person name="Noble R."/>
            <person name="Van Der Wolf J."/>
        </authorList>
    </citation>
    <scope>NUCLEOTIDE SEQUENCE [LARGE SCALE GENOMIC DNA]</scope>
    <source>
        <strain evidence="1 3">P7774</strain>
        <strain evidence="2 4">P8021</strain>
    </source>
</reference>
<evidence type="ECO:0000313" key="3">
    <source>
        <dbReference type="Proteomes" id="UP000572863"/>
    </source>
</evidence>
<evidence type="ECO:0000313" key="2">
    <source>
        <dbReference type="EMBL" id="NWE92979.1"/>
    </source>
</evidence>
<proteinExistence type="predicted"/>
<sequence length="90" mass="9730">MFILNGVANEFATLLAAIQSVVTGAIDLKIIKWKEPTGPFSHGNINRQLSVISRPSRFRLETLGTPGRSLSTTQADLVTADWSDLISCTA</sequence>
<organism evidence="2 4">
    <name type="scientific">Pseudomonas reactans</name>
    <dbReference type="NCBI Taxonomy" id="117680"/>
    <lineage>
        <taxon>Bacteria</taxon>
        <taxon>Pseudomonadati</taxon>
        <taxon>Pseudomonadota</taxon>
        <taxon>Gammaproteobacteria</taxon>
        <taxon>Pseudomonadales</taxon>
        <taxon>Pseudomonadaceae</taxon>
        <taxon>Pseudomonas</taxon>
    </lineage>
</organism>
<protein>
    <submittedName>
        <fullName evidence="2">Uncharacterized protein</fullName>
    </submittedName>
</protein>
<keyword evidence="3" id="KW-1185">Reference proteome</keyword>
<dbReference type="AlphaFoldDB" id="A0A7Y8KLE6"/>
<dbReference type="Proteomes" id="UP000572863">
    <property type="component" value="Unassembled WGS sequence"/>
</dbReference>
<evidence type="ECO:0000313" key="4">
    <source>
        <dbReference type="Proteomes" id="UP000585226"/>
    </source>
</evidence>
<dbReference type="RefSeq" id="WP_177061817.1">
    <property type="nucleotide sequence ID" value="NZ_JACARY010000071.1"/>
</dbReference>
<dbReference type="EMBL" id="JACASD010000156">
    <property type="protein sequence ID" value="NWE92979.1"/>
    <property type="molecule type" value="Genomic_DNA"/>
</dbReference>